<gene>
    <name evidence="12" type="ORF">K493DRAFT_281519</name>
</gene>
<dbReference type="AlphaFoldDB" id="A0A1Y1YGF1"/>
<evidence type="ECO:0000256" key="6">
    <source>
        <dbReference type="ARBA" id="ARBA00022692"/>
    </source>
</evidence>
<feature type="transmembrane region" description="Helical" evidence="10">
    <location>
        <begin position="35"/>
        <end position="55"/>
    </location>
</feature>
<protein>
    <submittedName>
        <fullName evidence="12">General substrate transporter</fullName>
    </submittedName>
</protein>
<evidence type="ECO:0000256" key="1">
    <source>
        <dbReference type="ARBA" id="ARBA00004651"/>
    </source>
</evidence>
<comment type="subcellular location">
    <subcellularLocation>
        <location evidence="1">Cell membrane</location>
        <topology evidence="1">Multi-pass membrane protein</topology>
    </subcellularLocation>
</comment>
<dbReference type="PANTHER" id="PTHR23503:SF8">
    <property type="entry name" value="FACILITATED GLUCOSE TRANSPORTER PROTEIN 1"/>
    <property type="match status" value="1"/>
</dbReference>
<dbReference type="InterPro" id="IPR005828">
    <property type="entry name" value="MFS_sugar_transport-like"/>
</dbReference>
<evidence type="ECO:0000256" key="8">
    <source>
        <dbReference type="ARBA" id="ARBA00023136"/>
    </source>
</evidence>
<dbReference type="PROSITE" id="PS50850">
    <property type="entry name" value="MFS"/>
    <property type="match status" value="1"/>
</dbReference>
<accession>A0A1Y1YGF1</accession>
<dbReference type="SUPFAM" id="SSF103473">
    <property type="entry name" value="MFS general substrate transporter"/>
    <property type="match status" value="1"/>
</dbReference>
<dbReference type="InterPro" id="IPR045263">
    <property type="entry name" value="GLUT"/>
</dbReference>
<feature type="transmembrane region" description="Helical" evidence="10">
    <location>
        <begin position="366"/>
        <end position="385"/>
    </location>
</feature>
<evidence type="ECO:0000259" key="11">
    <source>
        <dbReference type="PROSITE" id="PS50850"/>
    </source>
</evidence>
<sequence>MVEEVKKSQWVSGAEAEDNSGFNTGGLVDSRRQGFTWYVFVSSMTAALASFNMGYNTGAPNNPEQIIRGCNDPSSGGALPNCLPMGNWMWGFAVAVFALGGLVGGFFAGPCADRVGRKTVLLWNNLNFIVGAVLLAAAVNVPMFVIGRFMVGVGSGAGSAIVPMYIAEVSTTRYRGAMGALLQIFLALGILISQALGLGMSTVPVWRVIFALTAVPAVLQMGLLAFCPETPRYLISKNKLDVGKSTLQKLRAGAYIENEFNEMCAGVQGVNHEHDMSAGHQDASVIQRIKEVMADRFVRKMLLIGMVIHASQQFSGINAISFYSTTILTEATGADAASGITVGIAALNFVVNCIISFVVDRFGRRPLLMTSSAGMGLFALLLVVGDAAHANWLKVLSVVCYAALFNVGLGCVPFMITPEMVPTWAAGVVISSATTVNWICNFIVGFIFPTLINSMGTKVFIIFVVLNFVFLVFDYFFVPETKGRSVDEISKNH</sequence>
<dbReference type="Proteomes" id="UP000193498">
    <property type="component" value="Unassembled WGS sequence"/>
</dbReference>
<keyword evidence="7 10" id="KW-1133">Transmembrane helix</keyword>
<feature type="transmembrane region" description="Helical" evidence="10">
    <location>
        <begin position="88"/>
        <end position="108"/>
    </location>
</feature>
<dbReference type="PANTHER" id="PTHR23503">
    <property type="entry name" value="SOLUTE CARRIER FAMILY 2"/>
    <property type="match status" value="1"/>
</dbReference>
<keyword evidence="6 10" id="KW-0812">Transmembrane</keyword>
<proteinExistence type="inferred from homology"/>
<keyword evidence="8 10" id="KW-0472">Membrane</keyword>
<evidence type="ECO:0000256" key="7">
    <source>
        <dbReference type="ARBA" id="ARBA00022989"/>
    </source>
</evidence>
<organism evidence="12 13">
    <name type="scientific">Basidiobolus meristosporus CBS 931.73</name>
    <dbReference type="NCBI Taxonomy" id="1314790"/>
    <lineage>
        <taxon>Eukaryota</taxon>
        <taxon>Fungi</taxon>
        <taxon>Fungi incertae sedis</taxon>
        <taxon>Zoopagomycota</taxon>
        <taxon>Entomophthoromycotina</taxon>
        <taxon>Basidiobolomycetes</taxon>
        <taxon>Basidiobolales</taxon>
        <taxon>Basidiobolaceae</taxon>
        <taxon>Basidiobolus</taxon>
    </lineage>
</organism>
<comment type="similarity">
    <text evidence="2 9">Belongs to the major facilitator superfamily. Sugar transporter (TC 2.A.1.1) family.</text>
</comment>
<evidence type="ECO:0000313" key="12">
    <source>
        <dbReference type="EMBL" id="ORX97091.1"/>
    </source>
</evidence>
<keyword evidence="4" id="KW-1003">Cell membrane</keyword>
<dbReference type="InterPro" id="IPR005829">
    <property type="entry name" value="Sugar_transporter_CS"/>
</dbReference>
<keyword evidence="13" id="KW-1185">Reference proteome</keyword>
<dbReference type="InParanoid" id="A0A1Y1YGF1"/>
<feature type="transmembrane region" description="Helical" evidence="10">
    <location>
        <begin position="302"/>
        <end position="324"/>
    </location>
</feature>
<feature type="domain" description="Major facilitator superfamily (MFS) profile" evidence="11">
    <location>
        <begin position="42"/>
        <end position="482"/>
    </location>
</feature>
<evidence type="ECO:0000256" key="3">
    <source>
        <dbReference type="ARBA" id="ARBA00022448"/>
    </source>
</evidence>
<dbReference type="PROSITE" id="PS00216">
    <property type="entry name" value="SUGAR_TRANSPORT_1"/>
    <property type="match status" value="1"/>
</dbReference>
<evidence type="ECO:0000256" key="2">
    <source>
        <dbReference type="ARBA" id="ARBA00010992"/>
    </source>
</evidence>
<feature type="transmembrane region" description="Helical" evidence="10">
    <location>
        <begin position="179"/>
        <end position="199"/>
    </location>
</feature>
<dbReference type="PRINTS" id="PR00171">
    <property type="entry name" value="SUGRTRNSPORT"/>
</dbReference>
<evidence type="ECO:0000256" key="10">
    <source>
        <dbReference type="SAM" id="Phobius"/>
    </source>
</evidence>
<dbReference type="EMBL" id="MCFE01000140">
    <property type="protein sequence ID" value="ORX97091.1"/>
    <property type="molecule type" value="Genomic_DNA"/>
</dbReference>
<feature type="transmembrane region" description="Helical" evidence="10">
    <location>
        <begin position="205"/>
        <end position="227"/>
    </location>
</feature>
<dbReference type="STRING" id="1314790.A0A1Y1YGF1"/>
<evidence type="ECO:0000256" key="4">
    <source>
        <dbReference type="ARBA" id="ARBA00022475"/>
    </source>
</evidence>
<feature type="transmembrane region" description="Helical" evidence="10">
    <location>
        <begin position="120"/>
        <end position="139"/>
    </location>
</feature>
<dbReference type="Gene3D" id="1.20.1250.20">
    <property type="entry name" value="MFS general substrate transporter like domains"/>
    <property type="match status" value="1"/>
</dbReference>
<dbReference type="InterPro" id="IPR020846">
    <property type="entry name" value="MFS_dom"/>
</dbReference>
<dbReference type="GO" id="GO:0005886">
    <property type="term" value="C:plasma membrane"/>
    <property type="evidence" value="ECO:0007669"/>
    <property type="project" value="UniProtKB-SubCell"/>
</dbReference>
<feature type="transmembrane region" description="Helical" evidence="10">
    <location>
        <begin position="336"/>
        <end position="359"/>
    </location>
</feature>
<feature type="transmembrane region" description="Helical" evidence="10">
    <location>
        <begin position="460"/>
        <end position="478"/>
    </location>
</feature>
<dbReference type="InterPro" id="IPR003663">
    <property type="entry name" value="Sugar/inositol_transpt"/>
</dbReference>
<evidence type="ECO:0000256" key="5">
    <source>
        <dbReference type="ARBA" id="ARBA00022597"/>
    </source>
</evidence>
<name>A0A1Y1YGF1_9FUNG</name>
<evidence type="ECO:0000256" key="9">
    <source>
        <dbReference type="RuleBase" id="RU003346"/>
    </source>
</evidence>
<evidence type="ECO:0000313" key="13">
    <source>
        <dbReference type="Proteomes" id="UP000193498"/>
    </source>
</evidence>
<dbReference type="PROSITE" id="PS00217">
    <property type="entry name" value="SUGAR_TRANSPORT_2"/>
    <property type="match status" value="1"/>
</dbReference>
<dbReference type="NCBIfam" id="TIGR00879">
    <property type="entry name" value="SP"/>
    <property type="match status" value="1"/>
</dbReference>
<feature type="transmembrane region" description="Helical" evidence="10">
    <location>
        <begin position="145"/>
        <end position="167"/>
    </location>
</feature>
<comment type="caution">
    <text evidence="12">The sequence shown here is derived from an EMBL/GenBank/DDBJ whole genome shotgun (WGS) entry which is preliminary data.</text>
</comment>
<dbReference type="GO" id="GO:0015149">
    <property type="term" value="F:hexose transmembrane transporter activity"/>
    <property type="evidence" value="ECO:0007669"/>
    <property type="project" value="TreeGrafter"/>
</dbReference>
<feature type="transmembrane region" description="Helical" evidence="10">
    <location>
        <begin position="391"/>
        <end position="412"/>
    </location>
</feature>
<dbReference type="FunFam" id="1.20.1250.20:FF:000218">
    <property type="entry name" value="facilitated trehalose transporter Tret1"/>
    <property type="match status" value="1"/>
</dbReference>
<keyword evidence="3 9" id="KW-0813">Transport</keyword>
<keyword evidence="5" id="KW-0762">Sugar transport</keyword>
<dbReference type="OrthoDB" id="4540492at2759"/>
<dbReference type="InterPro" id="IPR036259">
    <property type="entry name" value="MFS_trans_sf"/>
</dbReference>
<reference evidence="12 13" key="1">
    <citation type="submission" date="2016-07" db="EMBL/GenBank/DDBJ databases">
        <title>Pervasive Adenine N6-methylation of Active Genes in Fungi.</title>
        <authorList>
            <consortium name="DOE Joint Genome Institute"/>
            <person name="Mondo S.J."/>
            <person name="Dannebaum R.O."/>
            <person name="Kuo R.C."/>
            <person name="Labutti K."/>
            <person name="Haridas S."/>
            <person name="Kuo A."/>
            <person name="Salamov A."/>
            <person name="Ahrendt S.R."/>
            <person name="Lipzen A."/>
            <person name="Sullivan W."/>
            <person name="Andreopoulos W.B."/>
            <person name="Clum A."/>
            <person name="Lindquist E."/>
            <person name="Daum C."/>
            <person name="Ramamoorthy G.K."/>
            <person name="Gryganskyi A."/>
            <person name="Culley D."/>
            <person name="Magnuson J.K."/>
            <person name="James T.Y."/>
            <person name="O'Malley M.A."/>
            <person name="Stajich J.E."/>
            <person name="Spatafora J.W."/>
            <person name="Visel A."/>
            <person name="Grigoriev I.V."/>
        </authorList>
    </citation>
    <scope>NUCLEOTIDE SEQUENCE [LARGE SCALE GENOMIC DNA]</scope>
    <source>
        <strain evidence="12 13">CBS 931.73</strain>
    </source>
</reference>
<feature type="transmembrane region" description="Helical" evidence="10">
    <location>
        <begin position="424"/>
        <end position="448"/>
    </location>
</feature>
<dbReference type="Pfam" id="PF00083">
    <property type="entry name" value="Sugar_tr"/>
    <property type="match status" value="1"/>
</dbReference>